<feature type="compositionally biased region" description="Gly residues" evidence="1">
    <location>
        <begin position="951"/>
        <end position="962"/>
    </location>
</feature>
<evidence type="ECO:0000313" key="3">
    <source>
        <dbReference type="Proteomes" id="UP000281647"/>
    </source>
</evidence>
<sequence>MTYRQALRVSESGLDPLAALRQPITVLVGSDESASGALQRIGLDSVFDLATSPLFAFANALSKSIDGSFKSALNSLRLVPGGLASEDAPQDLTDFAHADLTVLRSLSVEEAEALKSSLHAESIADLGRWPPYHGALAILSAVNGRELGGEEEETLKLVPTLGDYPTERRYYTTMLMDHVSVANPTSLGEAGAIDISPALDATFGFSAPAIGARVTFEQSWFAQGMALGNLLHSVALAPGESTRIAVETWDRRDTGRGSEDISETERLTNVTTHNRAINEVQEAVANEVQTGFSRTHSEATTASGGVGFGLGLGPLTIGGSGSAGTTTTDANSFSTSAGSRSIGATMSQQVSDATQQAASTVRGRRASIIKEISQSEQQQVSTRILANYNHMHALTVQYYEVVELYRVISRLHEVERCLFIPMKLTEFDEKVIEKYRSVLADAALSRRARELLATEFGMVNLTSTRSIRPFVTGFAATTAVMARVAAATTGDEGETAATERPIAPQITSWSREELRVASRLTATPLIRPGSSSILLPREASLETLTFTSSEGGPQIAAISFRLQSDNNVDLARTSLGWDVPGEVSVGNLLEIIVTTGQADRRLSGGLSLGLVYRGASFPVTIPVEASAGASTVVAKIGDTGAGPELVEHLRANRLHYNQAVWRSLDSATVALLLSRFEFEGMPVANLIDPRPIQVAGNYLVFRMPAFTVRAGQPRGSAEEGEAAETEARQNWARWLQRRGLVFGPATSNEELIPVPTGGVFAEAVLGRSNAAEKLDATRFWNWQDSPIPLQPPEVAAISMQSRAQSMDVTPGQLGQPVLNIVNPTNLPDPAGLGAAFAALQNGNMFRDMSSLAATIGLATSSVGEATSAAADSGKLAAANLAVAAQKEIEKDRIAAQVALAMMGKPSVSGGTPKNISEMGSLLNAGERRDRARQSNGGAAGSGAIGANMSPTGGGSGAGGGVLGSQPWTGTRPSESGDDYDLAYRRALYGEIGGPLASIIPTGGTGGAASPSGPYFNLGGSVPGPLEWPTIDFPAPNEFASIFRDHYNERISRGFFRGATEVLGADAIGAAFASPEEIEGDLRNGALSIVNNRFTLVNNANGREQLLSAMNCIALASSYDAAKAANPIIAGGGLAPSASINVPFDVVYVAKRLGIALAWYDEMIRTAVTQEAARISRAKTAWETEAGIVFNIATLPVPPAFSVPVGTGLGMLVSGLSQRFDREFDKYQTVINELKQAYGRLANYFLVTTLTAMIPDGQLNSNVRALISQFEANVLLGADQESKFLRGQMV</sequence>
<proteinExistence type="predicted"/>
<name>A0A432V077_9HYPH</name>
<reference evidence="2 3" key="1">
    <citation type="submission" date="2018-11" db="EMBL/GenBank/DDBJ databases">
        <title>Pseudaminobacter arsenicus sp. nov., an arsenic-resistant bacterium isolated from arsenic-rich aquifers.</title>
        <authorList>
            <person name="Mu Y."/>
        </authorList>
    </citation>
    <scope>NUCLEOTIDE SEQUENCE [LARGE SCALE GENOMIC DNA]</scope>
    <source>
        <strain evidence="2 3">CB3</strain>
    </source>
</reference>
<dbReference type="Proteomes" id="UP000281647">
    <property type="component" value="Unassembled WGS sequence"/>
</dbReference>
<gene>
    <name evidence="2" type="ORF">EET67_22230</name>
</gene>
<evidence type="ECO:0000313" key="2">
    <source>
        <dbReference type="EMBL" id="RUM95607.1"/>
    </source>
</evidence>
<organism evidence="2 3">
    <name type="scientific">Borborobacter arsenicus</name>
    <dbReference type="NCBI Taxonomy" id="1851146"/>
    <lineage>
        <taxon>Bacteria</taxon>
        <taxon>Pseudomonadati</taxon>
        <taxon>Pseudomonadota</taxon>
        <taxon>Alphaproteobacteria</taxon>
        <taxon>Hyphomicrobiales</taxon>
        <taxon>Phyllobacteriaceae</taxon>
        <taxon>Borborobacter</taxon>
    </lineage>
</organism>
<feature type="region of interest" description="Disordered" evidence="1">
    <location>
        <begin position="321"/>
        <end position="340"/>
    </location>
</feature>
<feature type="compositionally biased region" description="Polar residues" evidence="1">
    <location>
        <begin position="329"/>
        <end position="340"/>
    </location>
</feature>
<dbReference type="RefSeq" id="WP_128628526.1">
    <property type="nucleotide sequence ID" value="NZ_RKST01000035.1"/>
</dbReference>
<keyword evidence="3" id="KW-1185">Reference proteome</keyword>
<dbReference type="EMBL" id="RKST01000035">
    <property type="protein sequence ID" value="RUM95607.1"/>
    <property type="molecule type" value="Genomic_DNA"/>
</dbReference>
<feature type="region of interest" description="Disordered" evidence="1">
    <location>
        <begin position="927"/>
        <end position="976"/>
    </location>
</feature>
<protein>
    <submittedName>
        <fullName evidence="2">Uncharacterized protein</fullName>
    </submittedName>
</protein>
<evidence type="ECO:0000256" key="1">
    <source>
        <dbReference type="SAM" id="MobiDB-lite"/>
    </source>
</evidence>
<dbReference type="OrthoDB" id="4312432at2"/>
<accession>A0A432V077</accession>
<comment type="caution">
    <text evidence="2">The sequence shown here is derived from an EMBL/GenBank/DDBJ whole genome shotgun (WGS) entry which is preliminary data.</text>
</comment>